<comment type="caution">
    <text evidence="1">The sequence shown here is derived from an EMBL/GenBank/DDBJ whole genome shotgun (WGS) entry which is preliminary data.</text>
</comment>
<dbReference type="AlphaFoldDB" id="A0A2G8JYU3"/>
<proteinExistence type="predicted"/>
<organism evidence="1 2">
    <name type="scientific">Stichopus japonicus</name>
    <name type="common">Sea cucumber</name>
    <dbReference type="NCBI Taxonomy" id="307972"/>
    <lineage>
        <taxon>Eukaryota</taxon>
        <taxon>Metazoa</taxon>
        <taxon>Echinodermata</taxon>
        <taxon>Eleutherozoa</taxon>
        <taxon>Echinozoa</taxon>
        <taxon>Holothuroidea</taxon>
        <taxon>Aspidochirotacea</taxon>
        <taxon>Aspidochirotida</taxon>
        <taxon>Stichopodidae</taxon>
        <taxon>Apostichopus</taxon>
    </lineage>
</organism>
<accession>A0A2G8JYU3</accession>
<dbReference type="OrthoDB" id="5964513at2759"/>
<evidence type="ECO:0000313" key="2">
    <source>
        <dbReference type="Proteomes" id="UP000230750"/>
    </source>
</evidence>
<keyword evidence="2" id="KW-1185">Reference proteome</keyword>
<protein>
    <submittedName>
        <fullName evidence="1">Uncharacterized protein</fullName>
    </submittedName>
</protein>
<evidence type="ECO:0000313" key="1">
    <source>
        <dbReference type="EMBL" id="PIK40913.1"/>
    </source>
</evidence>
<gene>
    <name evidence="1" type="ORF">BSL78_22227</name>
</gene>
<dbReference type="Proteomes" id="UP000230750">
    <property type="component" value="Unassembled WGS sequence"/>
</dbReference>
<reference evidence="1 2" key="1">
    <citation type="journal article" date="2017" name="PLoS Biol.">
        <title>The sea cucumber genome provides insights into morphological evolution and visceral regeneration.</title>
        <authorList>
            <person name="Zhang X."/>
            <person name="Sun L."/>
            <person name="Yuan J."/>
            <person name="Sun Y."/>
            <person name="Gao Y."/>
            <person name="Zhang L."/>
            <person name="Li S."/>
            <person name="Dai H."/>
            <person name="Hamel J.F."/>
            <person name="Liu C."/>
            <person name="Yu Y."/>
            <person name="Liu S."/>
            <person name="Lin W."/>
            <person name="Guo K."/>
            <person name="Jin S."/>
            <person name="Xu P."/>
            <person name="Storey K.B."/>
            <person name="Huan P."/>
            <person name="Zhang T."/>
            <person name="Zhou Y."/>
            <person name="Zhang J."/>
            <person name="Lin C."/>
            <person name="Li X."/>
            <person name="Xing L."/>
            <person name="Huo D."/>
            <person name="Sun M."/>
            <person name="Wang L."/>
            <person name="Mercier A."/>
            <person name="Li F."/>
            <person name="Yang H."/>
            <person name="Xiang J."/>
        </authorList>
    </citation>
    <scope>NUCLEOTIDE SEQUENCE [LARGE SCALE GENOMIC DNA]</scope>
    <source>
        <strain evidence="1">Shaxun</strain>
        <tissue evidence="1">Muscle</tissue>
    </source>
</reference>
<name>A0A2G8JYU3_STIJA</name>
<dbReference type="EMBL" id="MRZV01001072">
    <property type="protein sequence ID" value="PIK40913.1"/>
    <property type="molecule type" value="Genomic_DNA"/>
</dbReference>
<sequence>MKQQGDVALQLLAKCEEEDIAEVHEIPLIPVPPSLGTPDGFLAKTNKSTGMNYTTKNIFSEDVLNAPDEVMYVEDGNALFYCIKTQKTFADISRASFSMATSGKRDNVIFSTDSYEPQSIKCQERLRRSAGERRIIKGSSTRCPESWSSFLENDNNKVLLIDLLQKCWTESTTRMSSLSMQAKHFR</sequence>